<reference evidence="3 6" key="2">
    <citation type="submission" date="2018-01" db="EMBL/GenBank/DDBJ databases">
        <title>Complete genome sequence of Caulobacter flavus RHGG3.</title>
        <authorList>
            <person name="Yang E."/>
        </authorList>
    </citation>
    <scope>NUCLEOTIDE SEQUENCE [LARGE SCALE GENOMIC DNA]</scope>
    <source>
        <strain evidence="3 6">RHGG3</strain>
    </source>
</reference>
<feature type="chain" id="PRO_5044577569" evidence="1">
    <location>
        <begin position="24"/>
        <end position="413"/>
    </location>
</feature>
<protein>
    <submittedName>
        <fullName evidence="4">GDSL family lipase</fullName>
    </submittedName>
</protein>
<dbReference type="Proteomes" id="UP000234483">
    <property type="component" value="Unassembled WGS sequence"/>
</dbReference>
<dbReference type="OrthoDB" id="1828825at2"/>
<dbReference type="Pfam" id="PF13472">
    <property type="entry name" value="Lipase_GDSL_2"/>
    <property type="match status" value="1"/>
</dbReference>
<feature type="domain" description="SGNH hydrolase-type esterase" evidence="2">
    <location>
        <begin position="200"/>
        <end position="396"/>
    </location>
</feature>
<feature type="signal peptide" evidence="1">
    <location>
        <begin position="1"/>
        <end position="23"/>
    </location>
</feature>
<dbReference type="GO" id="GO:0016788">
    <property type="term" value="F:hydrolase activity, acting on ester bonds"/>
    <property type="evidence" value="ECO:0007669"/>
    <property type="project" value="UniProtKB-ARBA"/>
</dbReference>
<name>A0A2N5CKI9_9CAUL</name>
<proteinExistence type="predicted"/>
<dbReference type="Gene3D" id="3.40.50.1110">
    <property type="entry name" value="SGNH hydrolase"/>
    <property type="match status" value="1"/>
</dbReference>
<evidence type="ECO:0000313" key="6">
    <source>
        <dbReference type="Proteomes" id="UP000281192"/>
    </source>
</evidence>
<dbReference type="KEGG" id="cfh:C1707_15940"/>
<keyword evidence="1" id="KW-0732">Signal</keyword>
<sequence>MTPAVRALTGAALALVLALPVQAADRWAASWSTAVVPLDEMKGLPADGGDFTIRQVMRLSSGGQRLRLRFTNALGTAPLRIEGAHLAHSVGAGSAAIVAGSDRAITFDGKPGVTIPPGAIFLSDPIDLPSPALQPLAVSLHMKDAPKTFTVHRAARTTAYVASGDQASAADLPGATTLIQWTQIAAVDVSGPAVETVATFGDSITDGSGAGVDRYERWPDVLAQRLQADPKTRHIGVVNAGIGGNRLLKDGNGPNGLARFDRDVLSLPGLTTVIVLIGVNDIGTLSREGEVTAEKRQAVVEGLAAGYRQLVERAHARNVRVIGATILPFGGTKTYRSDADADADRRAVNQWIRTAGVFDAVVDFDKVAADPADPSRLLPAYDSGDKLHPSPAGYQALGSAVPLNLLVSPARKR</sequence>
<evidence type="ECO:0000259" key="2">
    <source>
        <dbReference type="Pfam" id="PF13472"/>
    </source>
</evidence>
<organism evidence="4 5">
    <name type="scientific">Caulobacter flavus</name>
    <dbReference type="NCBI Taxonomy" id="1679497"/>
    <lineage>
        <taxon>Bacteria</taxon>
        <taxon>Pseudomonadati</taxon>
        <taxon>Pseudomonadota</taxon>
        <taxon>Alphaproteobacteria</taxon>
        <taxon>Caulobacterales</taxon>
        <taxon>Caulobacteraceae</taxon>
        <taxon>Caulobacter</taxon>
    </lineage>
</organism>
<dbReference type="InterPro" id="IPR053140">
    <property type="entry name" value="GDSL_Rv0518-like"/>
</dbReference>
<dbReference type="PANTHER" id="PTHR43784:SF2">
    <property type="entry name" value="GDSL-LIKE LIPASE_ACYLHYDROLASE, PUTATIVE (AFU_ORTHOLOGUE AFUA_2G00820)-RELATED"/>
    <property type="match status" value="1"/>
</dbReference>
<evidence type="ECO:0000313" key="3">
    <source>
        <dbReference type="EMBL" id="AYV47629.1"/>
    </source>
</evidence>
<evidence type="ECO:0000313" key="4">
    <source>
        <dbReference type="EMBL" id="PLR05935.1"/>
    </source>
</evidence>
<dbReference type="AlphaFoldDB" id="A0A2N5CKI9"/>
<dbReference type="RefSeq" id="WP_101715899.1">
    <property type="nucleotide sequence ID" value="NZ_CP026100.1"/>
</dbReference>
<gene>
    <name evidence="3" type="ORF">C1707_15940</name>
    <name evidence="4" type="ORF">CFHF_26455</name>
</gene>
<dbReference type="SUPFAM" id="SSF52266">
    <property type="entry name" value="SGNH hydrolase"/>
    <property type="match status" value="1"/>
</dbReference>
<accession>A0A2N5CKI9</accession>
<dbReference type="EMBL" id="CP026100">
    <property type="protein sequence ID" value="AYV47629.1"/>
    <property type="molecule type" value="Genomic_DNA"/>
</dbReference>
<dbReference type="InterPro" id="IPR013830">
    <property type="entry name" value="SGNH_hydro"/>
</dbReference>
<evidence type="ECO:0000256" key="1">
    <source>
        <dbReference type="SAM" id="SignalP"/>
    </source>
</evidence>
<dbReference type="PANTHER" id="PTHR43784">
    <property type="entry name" value="GDSL-LIKE LIPASE/ACYLHYDROLASE, PUTATIVE (AFU_ORTHOLOGUE AFUA_2G00820)-RELATED"/>
    <property type="match status" value="1"/>
</dbReference>
<evidence type="ECO:0000313" key="5">
    <source>
        <dbReference type="Proteomes" id="UP000234483"/>
    </source>
</evidence>
<dbReference type="Proteomes" id="UP000281192">
    <property type="component" value="Chromosome"/>
</dbReference>
<keyword evidence="6" id="KW-1185">Reference proteome</keyword>
<reference evidence="4 5" key="1">
    <citation type="submission" date="2017-12" db="EMBL/GenBank/DDBJ databases">
        <title>The genome sequence of Caulobacter flavus CGMCC1 15093.</title>
        <authorList>
            <person name="Gao J."/>
            <person name="Mao X."/>
            <person name="Sun J."/>
        </authorList>
    </citation>
    <scope>NUCLEOTIDE SEQUENCE [LARGE SCALE GENOMIC DNA]</scope>
    <source>
        <strain evidence="4 5">CGMCC1 15093</strain>
    </source>
</reference>
<dbReference type="EMBL" id="PJRQ01000056">
    <property type="protein sequence ID" value="PLR05935.1"/>
    <property type="molecule type" value="Genomic_DNA"/>
</dbReference>
<dbReference type="InterPro" id="IPR036514">
    <property type="entry name" value="SGNH_hydro_sf"/>
</dbReference>
<dbReference type="CDD" id="cd01830">
    <property type="entry name" value="XynE_like"/>
    <property type="match status" value="1"/>
</dbReference>